<feature type="transmembrane region" description="Helical" evidence="2">
    <location>
        <begin position="43"/>
        <end position="68"/>
    </location>
</feature>
<keyword evidence="2" id="KW-1133">Transmembrane helix</keyword>
<evidence type="ECO:0000256" key="2">
    <source>
        <dbReference type="SAM" id="Phobius"/>
    </source>
</evidence>
<reference evidence="3" key="2">
    <citation type="submission" date="2014-02" db="EMBL/GenBank/DDBJ databases">
        <title>The hermit crab's nose antennal transcriptomics.</title>
        <authorList>
            <person name="Groh K.C."/>
            <person name="Vogel H."/>
            <person name="Stensmyr M.C."/>
            <person name="Grosse-Wilde E."/>
            <person name="Hansson B.S."/>
        </authorList>
    </citation>
    <scope>NUCLEOTIDE SEQUENCE</scope>
    <source>
        <tissue evidence="3">Antennules</tissue>
    </source>
</reference>
<proteinExistence type="predicted"/>
<dbReference type="EMBL" id="HABX01000066">
    <property type="protein sequence ID" value="CDK12510.1"/>
    <property type="molecule type" value="Transcribed_RNA"/>
</dbReference>
<gene>
    <name evidence="3" type="primary">tetraspanin-like-2</name>
</gene>
<sequence length="115" mass="12188">MGCISKVALFVLNFAIFAAGVTVVTLSSIIIHKDSTYGDLLIGGVFTLPIIILIAGLVICLIGFLGVLRGHEGEQLHAQDVCLHCDGAVAGRDRPGHPAAGVSYQGRRCDHQRHD</sequence>
<reference evidence="3" key="1">
    <citation type="submission" date="2013-06" db="EMBL/GenBank/DDBJ databases">
        <authorList>
            <person name="Groh K."/>
        </authorList>
    </citation>
    <scope>NUCLEOTIDE SEQUENCE</scope>
    <source>
        <tissue evidence="3">Antennules</tissue>
    </source>
</reference>
<name>W6MEP8_PAGBR</name>
<evidence type="ECO:0000313" key="3">
    <source>
        <dbReference type="EMBL" id="CDK12510.1"/>
    </source>
</evidence>
<accession>W6MEP8</accession>
<keyword evidence="2" id="KW-0812">Transmembrane</keyword>
<keyword evidence="2" id="KW-0472">Membrane</keyword>
<feature type="transmembrane region" description="Helical" evidence="2">
    <location>
        <begin position="7"/>
        <end position="31"/>
    </location>
</feature>
<organism evidence="3">
    <name type="scientific">Pagurus bernhardus</name>
    <name type="common">Common hermit crab</name>
    <name type="synonym">Eupagurus bernhardus</name>
    <dbReference type="NCBI Taxonomy" id="174397"/>
    <lineage>
        <taxon>Eukaryota</taxon>
        <taxon>Metazoa</taxon>
        <taxon>Ecdysozoa</taxon>
        <taxon>Arthropoda</taxon>
        <taxon>Crustacea</taxon>
        <taxon>Multicrustacea</taxon>
        <taxon>Malacostraca</taxon>
        <taxon>Eumalacostraca</taxon>
        <taxon>Eucarida</taxon>
        <taxon>Decapoda</taxon>
        <taxon>Pleocyemata</taxon>
        <taxon>Anomura</taxon>
        <taxon>Paguroidea</taxon>
        <taxon>Paguridae</taxon>
        <taxon>Pagurus</taxon>
    </lineage>
</organism>
<feature type="region of interest" description="Disordered" evidence="1">
    <location>
        <begin position="94"/>
        <end position="115"/>
    </location>
</feature>
<evidence type="ECO:0000256" key="1">
    <source>
        <dbReference type="SAM" id="MobiDB-lite"/>
    </source>
</evidence>
<feature type="non-terminal residue" evidence="3">
    <location>
        <position position="1"/>
    </location>
</feature>
<protein>
    <submittedName>
        <fullName evidence="3">Tetraspanin-like-2 protein</fullName>
    </submittedName>
</protein>
<dbReference type="AlphaFoldDB" id="W6MEP8"/>